<keyword evidence="7 10" id="KW-0472">Membrane</keyword>
<keyword evidence="6 11" id="KW-0798">TonB box</keyword>
<dbReference type="GO" id="GO:0009279">
    <property type="term" value="C:cell outer membrane"/>
    <property type="evidence" value="ECO:0007669"/>
    <property type="project" value="UniProtKB-SubCell"/>
</dbReference>
<evidence type="ECO:0000256" key="1">
    <source>
        <dbReference type="ARBA" id="ARBA00004571"/>
    </source>
</evidence>
<evidence type="ECO:0000256" key="6">
    <source>
        <dbReference type="ARBA" id="ARBA00023077"/>
    </source>
</evidence>
<sequence>MRKLLFIVLAAAPAYLFAQEIKQDTVLNEVIISGNRMAKEVFTTSRSARVITSSEIEKSAYNTVGELLSNETSIYVVGSGQNPGSNQSLFMRGSNSNHVNVLIDGVKITDPSSPNGAIDFSEISVANIERIEIIKGSHGALYGTGGIGGVINIITKKAQEGLAGNASLQVGSLGGGGVATNQNLYVNYGKKGFYVNGSVFNSNINGINAAQDTSTADTFKKPDEDDFRKTDYSIKAGYKNNVVDISIGYKKADQRADIDDGAFADDDNYKLDFDRDLYQYGINYQLNEKLSASFNGGYSESTRLSLDDSSLVAPNVYDQTFVSSETDGLLNTNEVQLTYQGIGSFSAILGAGMYKEEMDLLTYFYSNGPFGVFEQTTDYDSVDMSLESKYAFASINYHIGESVEFLNNLYITSSVRYTDLSNGSDNWSFDFSPSYQLNNSLIYLSYSQGFNQPSLTQLYSPNGVFNFTTRGNENLNPETSRTYEVGVKHKLTTKGFLTASAFRTTVKNAIEYVYLWNANTPISNLSFGDYLGDTYINIAEQNILGLELEAEYNIANTLKLRAGGTWLETEMVSSDEDLDVGYTGNNHVQLYSNGVFLSSEDQDSELVRRPTRQIFGAVEYNPKNKFSTQLTANFINSRPDVVYDPSLGPFGALGTSEVDDYLLFDLSGTYQLKENMTLTGRIENLLDEDYFEINGFNSRGRSFYIKLSYNF</sequence>
<dbReference type="SUPFAM" id="SSF56935">
    <property type="entry name" value="Porins"/>
    <property type="match status" value="1"/>
</dbReference>
<dbReference type="Pfam" id="PF07715">
    <property type="entry name" value="Plug"/>
    <property type="match status" value="1"/>
</dbReference>
<keyword evidence="3 10" id="KW-1134">Transmembrane beta strand</keyword>
<dbReference type="Proteomes" id="UP000662783">
    <property type="component" value="Chromosome"/>
</dbReference>
<keyword evidence="8 15" id="KW-0675">Receptor</keyword>
<dbReference type="Pfam" id="PF00593">
    <property type="entry name" value="TonB_dep_Rec_b-barrel"/>
    <property type="match status" value="1"/>
</dbReference>
<accession>A0A974WGT8</accession>
<dbReference type="PANTHER" id="PTHR30069:SF29">
    <property type="entry name" value="HEMOGLOBIN AND HEMOGLOBIN-HAPTOGLOBIN-BINDING PROTEIN 1-RELATED"/>
    <property type="match status" value="1"/>
</dbReference>
<keyword evidence="9 10" id="KW-0998">Cell outer membrane</keyword>
<evidence type="ECO:0000256" key="5">
    <source>
        <dbReference type="ARBA" id="ARBA00022729"/>
    </source>
</evidence>
<dbReference type="InterPro" id="IPR000531">
    <property type="entry name" value="Beta-barrel_TonB"/>
</dbReference>
<comment type="similarity">
    <text evidence="10 11">Belongs to the TonB-dependent receptor family.</text>
</comment>
<feature type="domain" description="TonB-dependent receptor-like beta-barrel" evidence="13">
    <location>
        <begin position="232"/>
        <end position="685"/>
    </location>
</feature>
<keyword evidence="4 10" id="KW-0812">Transmembrane</keyword>
<evidence type="ECO:0000256" key="3">
    <source>
        <dbReference type="ARBA" id="ARBA00022452"/>
    </source>
</evidence>
<evidence type="ECO:0000256" key="11">
    <source>
        <dbReference type="RuleBase" id="RU003357"/>
    </source>
</evidence>
<feature type="signal peptide" evidence="12">
    <location>
        <begin position="1"/>
        <end position="18"/>
    </location>
</feature>
<protein>
    <submittedName>
        <fullName evidence="15">TonB-dependent receptor</fullName>
    </submittedName>
</protein>
<organism evidence="15 16">
    <name type="scientific">Fulvivirga lutea</name>
    <dbReference type="NCBI Taxonomy" id="2810512"/>
    <lineage>
        <taxon>Bacteria</taxon>
        <taxon>Pseudomonadati</taxon>
        <taxon>Bacteroidota</taxon>
        <taxon>Cytophagia</taxon>
        <taxon>Cytophagales</taxon>
        <taxon>Fulvivirgaceae</taxon>
        <taxon>Fulvivirga</taxon>
    </lineage>
</organism>
<dbReference type="GO" id="GO:0015344">
    <property type="term" value="F:siderophore uptake transmembrane transporter activity"/>
    <property type="evidence" value="ECO:0007669"/>
    <property type="project" value="TreeGrafter"/>
</dbReference>
<reference evidence="15" key="1">
    <citation type="submission" date="2021-02" db="EMBL/GenBank/DDBJ databases">
        <title>Fulvivirga sp. S481 isolated from sea water.</title>
        <authorList>
            <person name="Bae S.S."/>
            <person name="Baek K."/>
        </authorList>
    </citation>
    <scope>NUCLEOTIDE SEQUENCE</scope>
    <source>
        <strain evidence="15">S481</strain>
    </source>
</reference>
<evidence type="ECO:0000259" key="13">
    <source>
        <dbReference type="Pfam" id="PF00593"/>
    </source>
</evidence>
<proteinExistence type="inferred from homology"/>
<keyword evidence="16" id="KW-1185">Reference proteome</keyword>
<evidence type="ECO:0000256" key="8">
    <source>
        <dbReference type="ARBA" id="ARBA00023170"/>
    </source>
</evidence>
<dbReference type="InterPro" id="IPR039426">
    <property type="entry name" value="TonB-dep_rcpt-like"/>
</dbReference>
<evidence type="ECO:0000256" key="4">
    <source>
        <dbReference type="ARBA" id="ARBA00022692"/>
    </source>
</evidence>
<dbReference type="RefSeq" id="WP_205722118.1">
    <property type="nucleotide sequence ID" value="NZ_CP070608.1"/>
</dbReference>
<dbReference type="CDD" id="cd01347">
    <property type="entry name" value="ligand_gated_channel"/>
    <property type="match status" value="1"/>
</dbReference>
<gene>
    <name evidence="15" type="ORF">JR347_00540</name>
</gene>
<evidence type="ECO:0000256" key="2">
    <source>
        <dbReference type="ARBA" id="ARBA00022448"/>
    </source>
</evidence>
<feature type="domain" description="TonB-dependent receptor plug" evidence="14">
    <location>
        <begin position="43"/>
        <end position="150"/>
    </location>
</feature>
<evidence type="ECO:0000256" key="7">
    <source>
        <dbReference type="ARBA" id="ARBA00023136"/>
    </source>
</evidence>
<evidence type="ECO:0000259" key="14">
    <source>
        <dbReference type="Pfam" id="PF07715"/>
    </source>
</evidence>
<name>A0A974WGT8_9BACT</name>
<keyword evidence="2 10" id="KW-0813">Transport</keyword>
<dbReference type="GO" id="GO:0044718">
    <property type="term" value="P:siderophore transmembrane transport"/>
    <property type="evidence" value="ECO:0007669"/>
    <property type="project" value="TreeGrafter"/>
</dbReference>
<dbReference type="AlphaFoldDB" id="A0A974WGT8"/>
<dbReference type="InterPro" id="IPR037066">
    <property type="entry name" value="Plug_dom_sf"/>
</dbReference>
<dbReference type="InterPro" id="IPR012910">
    <property type="entry name" value="Plug_dom"/>
</dbReference>
<dbReference type="PANTHER" id="PTHR30069">
    <property type="entry name" value="TONB-DEPENDENT OUTER MEMBRANE RECEPTOR"/>
    <property type="match status" value="1"/>
</dbReference>
<comment type="subcellular location">
    <subcellularLocation>
        <location evidence="1 10">Cell outer membrane</location>
        <topology evidence="1 10">Multi-pass membrane protein</topology>
    </subcellularLocation>
</comment>
<keyword evidence="5 12" id="KW-0732">Signal</keyword>
<dbReference type="PROSITE" id="PS52016">
    <property type="entry name" value="TONB_DEPENDENT_REC_3"/>
    <property type="match status" value="1"/>
</dbReference>
<evidence type="ECO:0000256" key="10">
    <source>
        <dbReference type="PROSITE-ProRule" id="PRU01360"/>
    </source>
</evidence>
<dbReference type="Gene3D" id="2.170.130.10">
    <property type="entry name" value="TonB-dependent receptor, plug domain"/>
    <property type="match status" value="1"/>
</dbReference>
<feature type="chain" id="PRO_5037248200" evidence="12">
    <location>
        <begin position="19"/>
        <end position="711"/>
    </location>
</feature>
<evidence type="ECO:0000256" key="9">
    <source>
        <dbReference type="ARBA" id="ARBA00023237"/>
    </source>
</evidence>
<dbReference type="InterPro" id="IPR036942">
    <property type="entry name" value="Beta-barrel_TonB_sf"/>
</dbReference>
<dbReference type="Gene3D" id="2.40.170.20">
    <property type="entry name" value="TonB-dependent receptor, beta-barrel domain"/>
    <property type="match status" value="1"/>
</dbReference>
<evidence type="ECO:0000256" key="12">
    <source>
        <dbReference type="SAM" id="SignalP"/>
    </source>
</evidence>
<dbReference type="KEGG" id="fuv:JR347_00540"/>
<evidence type="ECO:0000313" key="15">
    <source>
        <dbReference type="EMBL" id="QSE97609.1"/>
    </source>
</evidence>
<evidence type="ECO:0000313" key="16">
    <source>
        <dbReference type="Proteomes" id="UP000662783"/>
    </source>
</evidence>
<dbReference type="EMBL" id="CP070608">
    <property type="protein sequence ID" value="QSE97609.1"/>
    <property type="molecule type" value="Genomic_DNA"/>
</dbReference>